<reference evidence="1 2" key="1">
    <citation type="submission" date="2013-11" db="EMBL/GenBank/DDBJ databases">
        <title>Opisthorchis viverrini - life in the bile duct.</title>
        <authorList>
            <person name="Young N.D."/>
            <person name="Nagarajan N."/>
            <person name="Lin S.J."/>
            <person name="Korhonen P.K."/>
            <person name="Jex A.R."/>
            <person name="Hall R.S."/>
            <person name="Safavi-Hemami H."/>
            <person name="Kaewkong W."/>
            <person name="Bertrand D."/>
            <person name="Gao S."/>
            <person name="Seet Q."/>
            <person name="Wongkham S."/>
            <person name="Teh B.T."/>
            <person name="Wongkham C."/>
            <person name="Intapan P.M."/>
            <person name="Maleewong W."/>
            <person name="Yang X."/>
            <person name="Hu M."/>
            <person name="Wang Z."/>
            <person name="Hofmann A."/>
            <person name="Sternberg P.W."/>
            <person name="Tan P."/>
            <person name="Wang J."/>
            <person name="Gasser R.B."/>
        </authorList>
    </citation>
    <scope>NUCLEOTIDE SEQUENCE [LARGE SCALE GENOMIC DNA]</scope>
</reference>
<dbReference type="RefSeq" id="XP_009177346.1">
    <property type="nucleotide sequence ID" value="XM_009179082.1"/>
</dbReference>
<accession>A0A074Z0A3</accession>
<feature type="non-terminal residue" evidence="1">
    <location>
        <position position="99"/>
    </location>
</feature>
<protein>
    <submittedName>
        <fullName evidence="1">Uncharacterized protein</fullName>
    </submittedName>
</protein>
<evidence type="ECO:0000313" key="1">
    <source>
        <dbReference type="EMBL" id="KER18907.1"/>
    </source>
</evidence>
<dbReference type="Proteomes" id="UP000054324">
    <property type="component" value="Unassembled WGS sequence"/>
</dbReference>
<dbReference type="EMBL" id="KL597525">
    <property type="protein sequence ID" value="KER18907.1"/>
    <property type="molecule type" value="Genomic_DNA"/>
</dbReference>
<dbReference type="AlphaFoldDB" id="A0A074Z0A3"/>
<keyword evidence="2" id="KW-1185">Reference proteome</keyword>
<name>A0A074Z0A3_OPIVI</name>
<dbReference type="GeneID" id="20329922"/>
<dbReference type="CTD" id="20329922"/>
<proteinExistence type="predicted"/>
<organism evidence="1 2">
    <name type="scientific">Opisthorchis viverrini</name>
    <name type="common">Southeast Asian liver fluke</name>
    <dbReference type="NCBI Taxonomy" id="6198"/>
    <lineage>
        <taxon>Eukaryota</taxon>
        <taxon>Metazoa</taxon>
        <taxon>Spiralia</taxon>
        <taxon>Lophotrochozoa</taxon>
        <taxon>Platyhelminthes</taxon>
        <taxon>Trematoda</taxon>
        <taxon>Digenea</taxon>
        <taxon>Opisthorchiida</taxon>
        <taxon>Opisthorchiata</taxon>
        <taxon>Opisthorchiidae</taxon>
        <taxon>Opisthorchis</taxon>
    </lineage>
</organism>
<sequence length="99" mass="11178">MYFSAFVEADKSVEDCSNCGKRRRKSVIEEKYIVTDAKGDLPRKARMVIHSGLDVAGFPIPEVITYQLLYDLSAITRPHCQRGNILEWCGQCHKTGDLS</sequence>
<dbReference type="KEGG" id="ovi:T265_15757"/>
<gene>
    <name evidence="1" type="ORF">T265_15757</name>
</gene>
<evidence type="ECO:0000313" key="2">
    <source>
        <dbReference type="Proteomes" id="UP000054324"/>
    </source>
</evidence>